<dbReference type="STRING" id="1122252.SAMN05660443_0612"/>
<evidence type="ECO:0000313" key="3">
    <source>
        <dbReference type="Proteomes" id="UP000199058"/>
    </source>
</evidence>
<sequence length="358" mass="40902">MPASLLYAFYLASSWFWCIGAFLPVLLLRDYGWVSLVVFTLANLVGAAAFGWVMNRQRQQAFLVTHRSLLKLFSQVTLAFQLFFVAWISTLVGWWLLLVMLLLVGLFYQANRIITWAAVGVFLLSMLLWASYLPMNFQFASGTLQPGGWHTLLPLVLGFAFSPYLDLTFHRAFQQSPHPKLSFTLGFGGFFFLLLMFVFFYSQTLMDLIEGKSLDVALLWPLVAFIVMQTAFTSALHLKEMQRFSYTSWRPLLLLGGLYLLLLIFVLNALVNESLPWLDLLFAEVIYKGFLFFYGLVVPLYLLLGKNHWRFWVTLLVATPAYSLGFLVGGDLLFLLSLSMAWIAVMVMLSKVERDYGI</sequence>
<evidence type="ECO:0000313" key="2">
    <source>
        <dbReference type="EMBL" id="SFB86565.1"/>
    </source>
</evidence>
<feature type="transmembrane region" description="Helical" evidence="1">
    <location>
        <begin position="152"/>
        <end position="169"/>
    </location>
</feature>
<reference evidence="2 3" key="1">
    <citation type="submission" date="2016-10" db="EMBL/GenBank/DDBJ databases">
        <authorList>
            <person name="de Groot N.N."/>
        </authorList>
    </citation>
    <scope>NUCLEOTIDE SEQUENCE [LARGE SCALE GENOMIC DNA]</scope>
    <source>
        <strain evidence="2 3">DSM 18438</strain>
    </source>
</reference>
<keyword evidence="1" id="KW-0812">Transmembrane</keyword>
<keyword evidence="1" id="KW-0472">Membrane</keyword>
<dbReference type="EMBL" id="FOLH01000001">
    <property type="protein sequence ID" value="SFB86565.1"/>
    <property type="molecule type" value="Genomic_DNA"/>
</dbReference>
<accession>A0A1I1EHE6</accession>
<feature type="transmembrane region" description="Helical" evidence="1">
    <location>
        <begin position="334"/>
        <end position="352"/>
    </location>
</feature>
<feature type="transmembrane region" description="Helical" evidence="1">
    <location>
        <begin position="181"/>
        <end position="202"/>
    </location>
</feature>
<dbReference type="RefSeq" id="WP_091958948.1">
    <property type="nucleotide sequence ID" value="NZ_FOLH01000001.1"/>
</dbReference>
<protein>
    <submittedName>
        <fullName evidence="2">Uncharacterized protein</fullName>
    </submittedName>
</protein>
<dbReference type="Proteomes" id="UP000199058">
    <property type="component" value="Unassembled WGS sequence"/>
</dbReference>
<feature type="transmembrane region" description="Helical" evidence="1">
    <location>
        <begin position="113"/>
        <end position="132"/>
    </location>
</feature>
<feature type="transmembrane region" description="Helical" evidence="1">
    <location>
        <begin position="285"/>
        <end position="304"/>
    </location>
</feature>
<dbReference type="AlphaFoldDB" id="A0A1I1EHE6"/>
<feature type="transmembrane region" description="Helical" evidence="1">
    <location>
        <begin position="78"/>
        <end position="106"/>
    </location>
</feature>
<feature type="transmembrane region" description="Helical" evidence="1">
    <location>
        <begin position="6"/>
        <end position="26"/>
    </location>
</feature>
<organism evidence="2 3">
    <name type="scientific">Marinospirillum celere</name>
    <dbReference type="NCBI Taxonomy" id="1122252"/>
    <lineage>
        <taxon>Bacteria</taxon>
        <taxon>Pseudomonadati</taxon>
        <taxon>Pseudomonadota</taxon>
        <taxon>Gammaproteobacteria</taxon>
        <taxon>Oceanospirillales</taxon>
        <taxon>Oceanospirillaceae</taxon>
        <taxon>Marinospirillum</taxon>
    </lineage>
</organism>
<dbReference type="OrthoDB" id="6117836at2"/>
<name>A0A1I1EHE6_9GAMM</name>
<feature type="transmembrane region" description="Helical" evidence="1">
    <location>
        <begin position="217"/>
        <end position="238"/>
    </location>
</feature>
<gene>
    <name evidence="2" type="ORF">SAMN05660443_0612</name>
</gene>
<feature type="transmembrane region" description="Helical" evidence="1">
    <location>
        <begin position="33"/>
        <end position="54"/>
    </location>
</feature>
<keyword evidence="3" id="KW-1185">Reference proteome</keyword>
<proteinExistence type="predicted"/>
<evidence type="ECO:0000256" key="1">
    <source>
        <dbReference type="SAM" id="Phobius"/>
    </source>
</evidence>
<feature type="transmembrane region" description="Helical" evidence="1">
    <location>
        <begin position="250"/>
        <end position="270"/>
    </location>
</feature>
<keyword evidence="1" id="KW-1133">Transmembrane helix</keyword>